<evidence type="ECO:0000313" key="2">
    <source>
        <dbReference type="EMBL" id="RLU26213.1"/>
    </source>
</evidence>
<proteinExistence type="predicted"/>
<accession>A0A3L8E175</accession>
<name>A0A3L8E175_OOCBI</name>
<reference evidence="2" key="2">
    <citation type="submission" date="2018-07" db="EMBL/GenBank/DDBJ databases">
        <authorList>
            <person name="Mckenzie S.K."/>
            <person name="Kronauer D.J.C."/>
        </authorList>
    </citation>
    <scope>NUCLEOTIDE SEQUENCE</scope>
    <source>
        <strain evidence="2">Clonal line C1</strain>
    </source>
</reference>
<dbReference type="OrthoDB" id="7555371at2759"/>
<evidence type="ECO:0008006" key="3">
    <source>
        <dbReference type="Google" id="ProtNLM"/>
    </source>
</evidence>
<feature type="region of interest" description="Disordered" evidence="1">
    <location>
        <begin position="229"/>
        <end position="252"/>
    </location>
</feature>
<organism evidence="2">
    <name type="scientific">Ooceraea biroi</name>
    <name type="common">Clonal raider ant</name>
    <name type="synonym">Cerapachys biroi</name>
    <dbReference type="NCBI Taxonomy" id="2015173"/>
    <lineage>
        <taxon>Eukaryota</taxon>
        <taxon>Metazoa</taxon>
        <taxon>Ecdysozoa</taxon>
        <taxon>Arthropoda</taxon>
        <taxon>Hexapoda</taxon>
        <taxon>Insecta</taxon>
        <taxon>Pterygota</taxon>
        <taxon>Neoptera</taxon>
        <taxon>Endopterygota</taxon>
        <taxon>Hymenoptera</taxon>
        <taxon>Apocrita</taxon>
        <taxon>Aculeata</taxon>
        <taxon>Formicoidea</taxon>
        <taxon>Formicidae</taxon>
        <taxon>Dorylinae</taxon>
        <taxon>Ooceraea</taxon>
    </lineage>
</organism>
<feature type="non-terminal residue" evidence="2">
    <location>
        <position position="1"/>
    </location>
</feature>
<dbReference type="Proteomes" id="UP000279307">
    <property type="component" value="Chromosome 1"/>
</dbReference>
<sequence length="275" mass="31701">AQHDDVDIVTKEACINERSRYTGVKKSWQRGSSCWQGAKSSFFGEGKTIRRQMKCRKHRPLRRGAKKLLVAALQLESGDSDIFETWDKQIRFLRTTYKLDDSLTKILIGMRLKGRATEWFHSKPEYIGMTADQLLDGLRGMFYHRPNKIVLKRRFEERMWKKNETFHDYVHAKVILANRIALSDDDILEYIIDGISDVSLRDLARVQGFTSRDEMLRAFDEITLRDKGGVTTATSKPGEKSGDAKRKSDKYCKDNASVKGERKVAVEKKECDNAK</sequence>
<evidence type="ECO:0000256" key="1">
    <source>
        <dbReference type="SAM" id="MobiDB-lite"/>
    </source>
</evidence>
<reference evidence="2" key="1">
    <citation type="journal article" date="2018" name="Genome Res.">
        <title>The genomic architecture and molecular evolution of ant odorant receptors.</title>
        <authorList>
            <person name="McKenzie S.K."/>
            <person name="Kronauer D.J.C."/>
        </authorList>
    </citation>
    <scope>NUCLEOTIDE SEQUENCE [LARGE SCALE GENOMIC DNA]</scope>
    <source>
        <strain evidence="2">Clonal line C1</strain>
    </source>
</reference>
<gene>
    <name evidence="2" type="ORF">DMN91_000006</name>
</gene>
<dbReference type="EMBL" id="QOIP01000001">
    <property type="protein sequence ID" value="RLU26213.1"/>
    <property type="molecule type" value="Genomic_DNA"/>
</dbReference>
<dbReference type="AlphaFoldDB" id="A0A3L8E175"/>
<protein>
    <recommendedName>
        <fullName evidence="3">Retrotransposon gag domain-containing protein</fullName>
    </recommendedName>
</protein>
<feature type="compositionally biased region" description="Basic and acidic residues" evidence="1">
    <location>
        <begin position="237"/>
        <end position="252"/>
    </location>
</feature>
<comment type="caution">
    <text evidence="2">The sequence shown here is derived from an EMBL/GenBank/DDBJ whole genome shotgun (WGS) entry which is preliminary data.</text>
</comment>
<feature type="non-terminal residue" evidence="2">
    <location>
        <position position="275"/>
    </location>
</feature>